<organism evidence="2 3">
    <name type="scientific">Colocasia esculenta</name>
    <name type="common">Wild taro</name>
    <name type="synonym">Arum esculentum</name>
    <dbReference type="NCBI Taxonomy" id="4460"/>
    <lineage>
        <taxon>Eukaryota</taxon>
        <taxon>Viridiplantae</taxon>
        <taxon>Streptophyta</taxon>
        <taxon>Embryophyta</taxon>
        <taxon>Tracheophyta</taxon>
        <taxon>Spermatophyta</taxon>
        <taxon>Magnoliopsida</taxon>
        <taxon>Liliopsida</taxon>
        <taxon>Araceae</taxon>
        <taxon>Aroideae</taxon>
        <taxon>Colocasieae</taxon>
        <taxon>Colocasia</taxon>
    </lineage>
</organism>
<feature type="region of interest" description="Disordered" evidence="1">
    <location>
        <begin position="255"/>
        <end position="278"/>
    </location>
</feature>
<dbReference type="EMBL" id="NMUH01001157">
    <property type="protein sequence ID" value="MQL89533.1"/>
    <property type="molecule type" value="Genomic_DNA"/>
</dbReference>
<gene>
    <name evidence="2" type="ORF">Taro_022103</name>
</gene>
<dbReference type="AlphaFoldDB" id="A0A843VAC9"/>
<evidence type="ECO:0000313" key="3">
    <source>
        <dbReference type="Proteomes" id="UP000652761"/>
    </source>
</evidence>
<dbReference type="Proteomes" id="UP000652761">
    <property type="component" value="Unassembled WGS sequence"/>
</dbReference>
<evidence type="ECO:0000256" key="1">
    <source>
        <dbReference type="SAM" id="MobiDB-lite"/>
    </source>
</evidence>
<keyword evidence="3" id="KW-1185">Reference proteome</keyword>
<sequence>MRRHTLPRSGSDKVTIAFMPSFPLGCGRSRVVTRTSGCGRDNALVTTQLATVSLLPSNPGRNQRKKSRSAEGFQLVPSPQRRRGEAKREGLFLRVLSADSAACRLRTLPTHVAAGFCHSFELAVCRLSSLLIHQLSRTLPIQQSGRLSSLPTHVAVLTDNGWSTFWTPGCPRSRQRVERGRNGSWQIFACHMAGIGSHYGALPIDDEELAELAERPGAVTRRRVAAAALTATYGGANASATQMMAITANVITTQGSGGNSEIPSPPEMTPGGTTQEIPLATPLDPAILELLQ</sequence>
<proteinExistence type="predicted"/>
<evidence type="ECO:0000313" key="2">
    <source>
        <dbReference type="EMBL" id="MQL89533.1"/>
    </source>
</evidence>
<accession>A0A843VAC9</accession>
<protein>
    <submittedName>
        <fullName evidence="2">Uncharacterized protein</fullName>
    </submittedName>
</protein>
<name>A0A843VAC9_COLES</name>
<reference evidence="2" key="1">
    <citation type="submission" date="2017-07" db="EMBL/GenBank/DDBJ databases">
        <title>Taro Niue Genome Assembly and Annotation.</title>
        <authorList>
            <person name="Atibalentja N."/>
            <person name="Keating K."/>
            <person name="Fields C.J."/>
        </authorList>
    </citation>
    <scope>NUCLEOTIDE SEQUENCE</scope>
    <source>
        <strain evidence="2">Niue_2</strain>
        <tissue evidence="2">Leaf</tissue>
    </source>
</reference>
<comment type="caution">
    <text evidence="2">The sequence shown here is derived from an EMBL/GenBank/DDBJ whole genome shotgun (WGS) entry which is preliminary data.</text>
</comment>
<feature type="region of interest" description="Disordered" evidence="1">
    <location>
        <begin position="55"/>
        <end position="82"/>
    </location>
</feature>